<dbReference type="KEGG" id="mod:AS202_18660"/>
<dbReference type="AlphaFoldDB" id="A0AAI8C8U5"/>
<dbReference type="Proteomes" id="UP000069030">
    <property type="component" value="Chromosome"/>
</dbReference>
<reference evidence="5 6" key="1">
    <citation type="journal article" date="2016" name="J. Zhejiang Univ. Sci. B">
        <title>Antibiotic resistance mechanisms of Myroides sp.</title>
        <authorList>
            <person name="Hu S."/>
            <person name="Yuan S."/>
            <person name="Qu H."/>
            <person name="Jiang T."/>
            <person name="Zhou Y."/>
            <person name="Wang M."/>
            <person name="Ming D."/>
        </authorList>
    </citation>
    <scope>NUCLEOTIDE SEQUENCE [LARGE SCALE GENOMIC DNA]</scope>
    <source>
        <strain evidence="5 6">PR63039</strain>
    </source>
</reference>
<dbReference type="Pfam" id="PF00535">
    <property type="entry name" value="Glycos_transf_2"/>
    <property type="match status" value="1"/>
</dbReference>
<gene>
    <name evidence="5" type="ORF">AS202_18660</name>
</gene>
<accession>A0AAI8C8U5</accession>
<dbReference type="InterPro" id="IPR001173">
    <property type="entry name" value="Glyco_trans_2-like"/>
</dbReference>
<evidence type="ECO:0000313" key="5">
    <source>
        <dbReference type="EMBL" id="ALU28045.1"/>
    </source>
</evidence>
<evidence type="ECO:0000256" key="1">
    <source>
        <dbReference type="ARBA" id="ARBA00006739"/>
    </source>
</evidence>
<dbReference type="GO" id="GO:0016757">
    <property type="term" value="F:glycosyltransferase activity"/>
    <property type="evidence" value="ECO:0007669"/>
    <property type="project" value="UniProtKB-KW"/>
</dbReference>
<evidence type="ECO:0000256" key="2">
    <source>
        <dbReference type="ARBA" id="ARBA00022676"/>
    </source>
</evidence>
<sequence length="334" mass="39020">MCILSVILPVYNGEKYVKSAIDSILNQSFEDFELIIINDGSNDGTLSILNSFKDKRLNVISQENKGLIYSLNYGISLAKGKYIARMDADDIADVDRFENQVYFLDHNSDYIICGSQKVQYFHDDPAEIFHQSNLPIDDIDIKTYLFFNSPFAHPSVMFRNSESLGVELKYDENFKYAEDYYLWVNLLSKGKGKNLKSSRLKYRDTPNSESDIGRSKMEERRLTLSKIKLEVCKKWNLDLDEKELSFLYELSLNSSISKMDFKVYSLSYINSFFQKFQYDATNNEGCRISKYVLGFFYLKIFLLNKNLFKKGLFSNSFNYRLAFSGLKYYFNVKF</sequence>
<dbReference type="SUPFAM" id="SSF53448">
    <property type="entry name" value="Nucleotide-diphospho-sugar transferases"/>
    <property type="match status" value="1"/>
</dbReference>
<evidence type="ECO:0000259" key="4">
    <source>
        <dbReference type="Pfam" id="PF00535"/>
    </source>
</evidence>
<evidence type="ECO:0000256" key="3">
    <source>
        <dbReference type="ARBA" id="ARBA00022679"/>
    </source>
</evidence>
<keyword evidence="2" id="KW-0328">Glycosyltransferase</keyword>
<dbReference type="InterPro" id="IPR050834">
    <property type="entry name" value="Glycosyltransf_2"/>
</dbReference>
<protein>
    <recommendedName>
        <fullName evidence="4">Glycosyltransferase 2-like domain-containing protein</fullName>
    </recommendedName>
</protein>
<keyword evidence="3" id="KW-0808">Transferase</keyword>
<dbReference type="InterPro" id="IPR029044">
    <property type="entry name" value="Nucleotide-diphossugar_trans"/>
</dbReference>
<proteinExistence type="inferred from homology"/>
<comment type="similarity">
    <text evidence="1">Belongs to the glycosyltransferase 2 family.</text>
</comment>
<evidence type="ECO:0000313" key="6">
    <source>
        <dbReference type="Proteomes" id="UP000069030"/>
    </source>
</evidence>
<dbReference type="RefSeq" id="WP_081048741.1">
    <property type="nucleotide sequence ID" value="NZ_CP013690.1"/>
</dbReference>
<name>A0AAI8C8U5_9FLAO</name>
<dbReference type="Gene3D" id="3.90.550.10">
    <property type="entry name" value="Spore Coat Polysaccharide Biosynthesis Protein SpsA, Chain A"/>
    <property type="match status" value="1"/>
</dbReference>
<dbReference type="PANTHER" id="PTHR43685:SF5">
    <property type="entry name" value="GLYCOSYLTRANSFERASE EPSE-RELATED"/>
    <property type="match status" value="1"/>
</dbReference>
<dbReference type="PANTHER" id="PTHR43685">
    <property type="entry name" value="GLYCOSYLTRANSFERASE"/>
    <property type="match status" value="1"/>
</dbReference>
<organism evidence="5 6">
    <name type="scientific">Myroides odoratimimus</name>
    <dbReference type="NCBI Taxonomy" id="76832"/>
    <lineage>
        <taxon>Bacteria</taxon>
        <taxon>Pseudomonadati</taxon>
        <taxon>Bacteroidota</taxon>
        <taxon>Flavobacteriia</taxon>
        <taxon>Flavobacteriales</taxon>
        <taxon>Flavobacteriaceae</taxon>
        <taxon>Myroides</taxon>
    </lineage>
</organism>
<dbReference type="EMBL" id="CP013690">
    <property type="protein sequence ID" value="ALU28045.1"/>
    <property type="molecule type" value="Genomic_DNA"/>
</dbReference>
<feature type="domain" description="Glycosyltransferase 2-like" evidence="4">
    <location>
        <begin position="5"/>
        <end position="161"/>
    </location>
</feature>